<evidence type="ECO:0000313" key="1">
    <source>
        <dbReference type="EMBL" id="KAK7344952.1"/>
    </source>
</evidence>
<proteinExistence type="predicted"/>
<reference evidence="1 2" key="1">
    <citation type="submission" date="2024-01" db="EMBL/GenBank/DDBJ databases">
        <title>The genomes of 5 underutilized Papilionoideae crops provide insights into root nodulation and disease resistanc.</title>
        <authorList>
            <person name="Jiang F."/>
        </authorList>
    </citation>
    <scope>NUCLEOTIDE SEQUENCE [LARGE SCALE GENOMIC DNA]</scope>
    <source>
        <strain evidence="1">LVBAO_FW01</strain>
        <tissue evidence="1">Leaves</tissue>
    </source>
</reference>
<sequence length="97" mass="11315">MPHNSSCMQRHKTVLDGFRNHVDNICTYSWTSHANQPQNPYLRYLRNETARHSLNVGLWFFFHRGQIPLSLDASFFFLACNEVRATIPSANTLIFFP</sequence>
<keyword evidence="2" id="KW-1185">Reference proteome</keyword>
<protein>
    <submittedName>
        <fullName evidence="1">Uncharacterized protein</fullName>
    </submittedName>
</protein>
<evidence type="ECO:0000313" key="2">
    <source>
        <dbReference type="Proteomes" id="UP001367508"/>
    </source>
</evidence>
<comment type="caution">
    <text evidence="1">The sequence shown here is derived from an EMBL/GenBank/DDBJ whole genome shotgun (WGS) entry which is preliminary data.</text>
</comment>
<gene>
    <name evidence="1" type="ORF">VNO77_15243</name>
</gene>
<dbReference type="EMBL" id="JAYMYQ010000003">
    <property type="protein sequence ID" value="KAK7344952.1"/>
    <property type="molecule type" value="Genomic_DNA"/>
</dbReference>
<accession>A0AAN9LZC9</accession>
<name>A0AAN9LZC9_CANGL</name>
<dbReference type="AlphaFoldDB" id="A0AAN9LZC9"/>
<dbReference type="Proteomes" id="UP001367508">
    <property type="component" value="Unassembled WGS sequence"/>
</dbReference>
<organism evidence="1 2">
    <name type="scientific">Canavalia gladiata</name>
    <name type="common">Sword bean</name>
    <name type="synonym">Dolichos gladiatus</name>
    <dbReference type="NCBI Taxonomy" id="3824"/>
    <lineage>
        <taxon>Eukaryota</taxon>
        <taxon>Viridiplantae</taxon>
        <taxon>Streptophyta</taxon>
        <taxon>Embryophyta</taxon>
        <taxon>Tracheophyta</taxon>
        <taxon>Spermatophyta</taxon>
        <taxon>Magnoliopsida</taxon>
        <taxon>eudicotyledons</taxon>
        <taxon>Gunneridae</taxon>
        <taxon>Pentapetalae</taxon>
        <taxon>rosids</taxon>
        <taxon>fabids</taxon>
        <taxon>Fabales</taxon>
        <taxon>Fabaceae</taxon>
        <taxon>Papilionoideae</taxon>
        <taxon>50 kb inversion clade</taxon>
        <taxon>NPAAA clade</taxon>
        <taxon>indigoferoid/millettioid clade</taxon>
        <taxon>Phaseoleae</taxon>
        <taxon>Canavalia</taxon>
    </lineage>
</organism>